<comment type="caution">
    <text evidence="1">The sequence shown here is derived from an EMBL/GenBank/DDBJ whole genome shotgun (WGS) entry which is preliminary data.</text>
</comment>
<accession>A0A9D4DTR1</accession>
<organism evidence="1 2">
    <name type="scientific">Dreissena polymorpha</name>
    <name type="common">Zebra mussel</name>
    <name type="synonym">Mytilus polymorpha</name>
    <dbReference type="NCBI Taxonomy" id="45954"/>
    <lineage>
        <taxon>Eukaryota</taxon>
        <taxon>Metazoa</taxon>
        <taxon>Spiralia</taxon>
        <taxon>Lophotrochozoa</taxon>
        <taxon>Mollusca</taxon>
        <taxon>Bivalvia</taxon>
        <taxon>Autobranchia</taxon>
        <taxon>Heteroconchia</taxon>
        <taxon>Euheterodonta</taxon>
        <taxon>Imparidentia</taxon>
        <taxon>Neoheterodontei</taxon>
        <taxon>Myida</taxon>
        <taxon>Dreissenoidea</taxon>
        <taxon>Dreissenidae</taxon>
        <taxon>Dreissena</taxon>
    </lineage>
</organism>
<dbReference type="Proteomes" id="UP000828390">
    <property type="component" value="Unassembled WGS sequence"/>
</dbReference>
<dbReference type="AlphaFoldDB" id="A0A9D4DTR1"/>
<dbReference type="EMBL" id="JAIWYP010000010">
    <property type="protein sequence ID" value="KAH3754546.1"/>
    <property type="molecule type" value="Genomic_DNA"/>
</dbReference>
<gene>
    <name evidence="1" type="ORF">DPMN_189222</name>
</gene>
<evidence type="ECO:0000313" key="1">
    <source>
        <dbReference type="EMBL" id="KAH3754546.1"/>
    </source>
</evidence>
<name>A0A9D4DTR1_DREPO</name>
<reference evidence="1" key="1">
    <citation type="journal article" date="2019" name="bioRxiv">
        <title>The Genome of the Zebra Mussel, Dreissena polymorpha: A Resource for Invasive Species Research.</title>
        <authorList>
            <person name="McCartney M.A."/>
            <person name="Auch B."/>
            <person name="Kono T."/>
            <person name="Mallez S."/>
            <person name="Zhang Y."/>
            <person name="Obille A."/>
            <person name="Becker A."/>
            <person name="Abrahante J.E."/>
            <person name="Garbe J."/>
            <person name="Badalamenti J.P."/>
            <person name="Herman A."/>
            <person name="Mangelson H."/>
            <person name="Liachko I."/>
            <person name="Sullivan S."/>
            <person name="Sone E.D."/>
            <person name="Koren S."/>
            <person name="Silverstein K.A.T."/>
            <person name="Beckman K.B."/>
            <person name="Gohl D.M."/>
        </authorList>
    </citation>
    <scope>NUCLEOTIDE SEQUENCE</scope>
    <source>
        <strain evidence="1">Duluth1</strain>
        <tissue evidence="1">Whole animal</tissue>
    </source>
</reference>
<reference evidence="1" key="2">
    <citation type="submission" date="2020-11" db="EMBL/GenBank/DDBJ databases">
        <authorList>
            <person name="McCartney M.A."/>
            <person name="Auch B."/>
            <person name="Kono T."/>
            <person name="Mallez S."/>
            <person name="Becker A."/>
            <person name="Gohl D.M."/>
            <person name="Silverstein K.A.T."/>
            <person name="Koren S."/>
            <person name="Bechman K.B."/>
            <person name="Herman A."/>
            <person name="Abrahante J.E."/>
            <person name="Garbe J."/>
        </authorList>
    </citation>
    <scope>NUCLEOTIDE SEQUENCE</scope>
    <source>
        <strain evidence="1">Duluth1</strain>
        <tissue evidence="1">Whole animal</tissue>
    </source>
</reference>
<evidence type="ECO:0000313" key="2">
    <source>
        <dbReference type="Proteomes" id="UP000828390"/>
    </source>
</evidence>
<sequence>MGLLVDIEFRTLDFNADVLCPHRSHRMKRADNTDVTIEYAVLLIGDTNLNQTIQTIPGSSRNISLLGDNTVLIEWEKIVHAINTSAF</sequence>
<proteinExistence type="predicted"/>
<keyword evidence="2" id="KW-1185">Reference proteome</keyword>
<protein>
    <submittedName>
        <fullName evidence="1">Uncharacterized protein</fullName>
    </submittedName>
</protein>